<dbReference type="GeneID" id="81465176"/>
<reference evidence="1" key="1">
    <citation type="submission" date="2022-12" db="EMBL/GenBank/DDBJ databases">
        <authorList>
            <person name="Petersen C."/>
        </authorList>
    </citation>
    <scope>NUCLEOTIDE SEQUENCE</scope>
    <source>
        <strain evidence="1">IBT 3081</strain>
    </source>
</reference>
<keyword evidence="2" id="KW-1185">Reference proteome</keyword>
<proteinExistence type="predicted"/>
<evidence type="ECO:0000313" key="2">
    <source>
        <dbReference type="Proteomes" id="UP001147752"/>
    </source>
</evidence>
<dbReference type="OrthoDB" id="2522477at2759"/>
<gene>
    <name evidence="1" type="ORF">N7517_008263</name>
</gene>
<protein>
    <submittedName>
        <fullName evidence="1">Uncharacterized protein</fullName>
    </submittedName>
</protein>
<dbReference type="Proteomes" id="UP001147752">
    <property type="component" value="Unassembled WGS sequence"/>
</dbReference>
<sequence length="391" mass="44082">MARLLDLPAEVILSIAEYLQIDTKQAPLQFYEYGDAYGYVKDHDPPPSVRNLHSFLLAANRPYSRFLQEMFYRDVFVPGRLNHSEKGAKNCPLQLLDRTLKEDPSLQEHIISATIPCEDSIHFGQFFWFTNIRELTIIGSYTGDWDPSFEGDSHIGTSPVECLRLISCEADEEALTTIFSWPAALKKFTSMLNKAHGIAVAGTAESRRGHVLHLGLGDGPHIDLTEFTALKTLRIYHVFLCGEGHPEPWQSLPRSLVVLEVYYDDLRIGEYLSGADRAPLDHFIPKLIQHKRSHLPNLHTMIVHSSEGTSDPELSTSSDWTVGLWEVPPLLAQVCDEAGVKLNVWLGSEEGLKFDEEDDILRSLKRSQSKHPIPPSNKVARDQYISDLILS</sequence>
<dbReference type="EMBL" id="JAPZBT010000003">
    <property type="protein sequence ID" value="KAJ5365377.1"/>
    <property type="molecule type" value="Genomic_DNA"/>
</dbReference>
<organism evidence="1 2">
    <name type="scientific">Penicillium concentricum</name>
    <dbReference type="NCBI Taxonomy" id="293559"/>
    <lineage>
        <taxon>Eukaryota</taxon>
        <taxon>Fungi</taxon>
        <taxon>Dikarya</taxon>
        <taxon>Ascomycota</taxon>
        <taxon>Pezizomycotina</taxon>
        <taxon>Eurotiomycetes</taxon>
        <taxon>Eurotiomycetidae</taxon>
        <taxon>Eurotiales</taxon>
        <taxon>Aspergillaceae</taxon>
        <taxon>Penicillium</taxon>
    </lineage>
</organism>
<dbReference type="RefSeq" id="XP_056576844.1">
    <property type="nucleotide sequence ID" value="XM_056725993.1"/>
</dbReference>
<dbReference type="AlphaFoldDB" id="A0A9W9RS32"/>
<reference evidence="1" key="2">
    <citation type="journal article" date="2023" name="IMA Fungus">
        <title>Comparative genomic study of the Penicillium genus elucidates a diverse pangenome and 15 lateral gene transfer events.</title>
        <authorList>
            <person name="Petersen C."/>
            <person name="Sorensen T."/>
            <person name="Nielsen M.R."/>
            <person name="Sondergaard T.E."/>
            <person name="Sorensen J.L."/>
            <person name="Fitzpatrick D.A."/>
            <person name="Frisvad J.C."/>
            <person name="Nielsen K.L."/>
        </authorList>
    </citation>
    <scope>NUCLEOTIDE SEQUENCE</scope>
    <source>
        <strain evidence="1">IBT 3081</strain>
    </source>
</reference>
<comment type="caution">
    <text evidence="1">The sequence shown here is derived from an EMBL/GenBank/DDBJ whole genome shotgun (WGS) entry which is preliminary data.</text>
</comment>
<evidence type="ECO:0000313" key="1">
    <source>
        <dbReference type="EMBL" id="KAJ5365377.1"/>
    </source>
</evidence>
<accession>A0A9W9RS32</accession>
<name>A0A9W9RS32_9EURO</name>